<evidence type="ECO:0000256" key="1">
    <source>
        <dbReference type="SAM" id="MobiDB-lite"/>
    </source>
</evidence>
<comment type="caution">
    <text evidence="3">The sequence shown here is derived from an EMBL/GenBank/DDBJ whole genome shotgun (WGS) entry which is preliminary data.</text>
</comment>
<dbReference type="Pfam" id="PF14111">
    <property type="entry name" value="DUF4283"/>
    <property type="match status" value="1"/>
</dbReference>
<keyword evidence="4" id="KW-1185">Reference proteome</keyword>
<feature type="domain" description="DUF4283" evidence="2">
    <location>
        <begin position="204"/>
        <end position="283"/>
    </location>
</feature>
<name>A0A9P0ZKR3_CUSEU</name>
<dbReference type="PANTHER" id="PTHR31286">
    <property type="entry name" value="GLYCINE-RICH CELL WALL STRUCTURAL PROTEIN 1.8-LIKE"/>
    <property type="match status" value="1"/>
</dbReference>
<organism evidence="3 4">
    <name type="scientific">Cuscuta europaea</name>
    <name type="common">European dodder</name>
    <dbReference type="NCBI Taxonomy" id="41803"/>
    <lineage>
        <taxon>Eukaryota</taxon>
        <taxon>Viridiplantae</taxon>
        <taxon>Streptophyta</taxon>
        <taxon>Embryophyta</taxon>
        <taxon>Tracheophyta</taxon>
        <taxon>Spermatophyta</taxon>
        <taxon>Magnoliopsida</taxon>
        <taxon>eudicotyledons</taxon>
        <taxon>Gunneridae</taxon>
        <taxon>Pentapetalae</taxon>
        <taxon>asterids</taxon>
        <taxon>lamiids</taxon>
        <taxon>Solanales</taxon>
        <taxon>Convolvulaceae</taxon>
        <taxon>Cuscuteae</taxon>
        <taxon>Cuscuta</taxon>
        <taxon>Cuscuta subgen. Cuscuta</taxon>
    </lineage>
</organism>
<evidence type="ECO:0000259" key="2">
    <source>
        <dbReference type="Pfam" id="PF14111"/>
    </source>
</evidence>
<protein>
    <recommendedName>
        <fullName evidence="2">DUF4283 domain-containing protein</fullName>
    </recommendedName>
</protein>
<gene>
    <name evidence="3" type="ORF">CEURO_LOCUS17278</name>
</gene>
<dbReference type="PANTHER" id="PTHR31286:SF168">
    <property type="entry name" value="DUF4283 DOMAIN-CONTAINING PROTEIN"/>
    <property type="match status" value="1"/>
</dbReference>
<dbReference type="Proteomes" id="UP001152484">
    <property type="component" value="Unassembled WGS sequence"/>
</dbReference>
<reference evidence="3" key="1">
    <citation type="submission" date="2022-07" db="EMBL/GenBank/DDBJ databases">
        <authorList>
            <person name="Macas J."/>
            <person name="Novak P."/>
            <person name="Neumann P."/>
        </authorList>
    </citation>
    <scope>NUCLEOTIDE SEQUENCE</scope>
</reference>
<feature type="region of interest" description="Disordered" evidence="1">
    <location>
        <begin position="398"/>
        <end position="435"/>
    </location>
</feature>
<accession>A0A9P0ZKR3</accession>
<dbReference type="AlphaFoldDB" id="A0A9P0ZKR3"/>
<dbReference type="InterPro" id="IPR025558">
    <property type="entry name" value="DUF4283"/>
</dbReference>
<dbReference type="OrthoDB" id="990603at2759"/>
<dbReference type="EMBL" id="CAMAPE010000049">
    <property type="protein sequence ID" value="CAH9106286.1"/>
    <property type="molecule type" value="Genomic_DNA"/>
</dbReference>
<evidence type="ECO:0000313" key="4">
    <source>
        <dbReference type="Proteomes" id="UP001152484"/>
    </source>
</evidence>
<proteinExistence type="predicted"/>
<evidence type="ECO:0000313" key="3">
    <source>
        <dbReference type="EMBL" id="CAH9106286.1"/>
    </source>
</evidence>
<dbReference type="InterPro" id="IPR040256">
    <property type="entry name" value="At4g02000-like"/>
</dbReference>
<sequence>MVRKKQVETSTLGNTSSRFALLTEMDEEFPALISGNNVKKTTTSLEVAIASSAAATIEAESSVPGAGTSAKKAQAGNAVTKAGVETKHGSFIQTAAPLAYATKVHNATANPVAMKLVPKPGAPAVQPTVKGPSASGLLVSDKALGTGAEKSSLDASKETEMVPKPWSTLFKDNRDPTHGLKLRFVQPKGNSLDFADRVLPSMVEMWGYCLVGFFTGKFPGLKAIHELKQKWGVRCLVRSHDKDWIIFKFQNEADRTQVLKEGPYTIFGKSLMLKVLSEDFSFEDKEFLKVPIWVKFPNLPMKLWNEDAMSEVASMVGVPFTTDKVTQERTNHKFARVVIEIDVSKPPTLSFTIRLPSRKVVKQFVVYETFPNFCFHCKEYGHHPFICKKLSKENLENDEKENKGEIEVENSTQQEKKAAAREGTLAPGANSTHDTADFEVTADAIDDIAAVLEEDSVAAVVQTALEATAEFKETISAFNEPAAVPSAQEATAAFKEPAATALKGVAAAVPNQAFKEGAAAAAFEEPAATIEAAACDEPAAEIELPAVFKEGVAAAAFEEPAAAIVAARAAGMGVTPTQVHEVEAVATAAPDQLLQPPKPLVSYTLRVRVGKDGKKRFFKNDVEISNNVLN</sequence>